<reference evidence="3 4" key="1">
    <citation type="submission" date="2017-02" db="EMBL/GenBank/DDBJ databases">
        <title>Ketogulonicigenium robustum SPU B003 Genome sequencing and assembly.</title>
        <authorList>
            <person name="Li Y."/>
            <person name="Liu L."/>
            <person name="Wang C."/>
            <person name="Zhang M."/>
            <person name="Zhang T."/>
            <person name="Zhang Y."/>
        </authorList>
    </citation>
    <scope>NUCLEOTIDE SEQUENCE [LARGE SCALE GENOMIC DNA]</scope>
    <source>
        <strain evidence="3 4">SPU_B003</strain>
    </source>
</reference>
<dbReference type="InterPro" id="IPR006660">
    <property type="entry name" value="Arsenate_reductase-like"/>
</dbReference>
<dbReference type="SUPFAM" id="SSF52833">
    <property type="entry name" value="Thioredoxin-like"/>
    <property type="match status" value="1"/>
</dbReference>
<gene>
    <name evidence="3" type="ORF">BVG79_00578</name>
</gene>
<keyword evidence="4" id="KW-1185">Reference proteome</keyword>
<dbReference type="Pfam" id="PF03960">
    <property type="entry name" value="ArsC"/>
    <property type="match status" value="1"/>
</dbReference>
<dbReference type="STRING" id="92947.BVG79_00578"/>
<evidence type="ECO:0000313" key="4">
    <source>
        <dbReference type="Proteomes" id="UP000242447"/>
    </source>
</evidence>
<proteinExistence type="inferred from homology"/>
<protein>
    <submittedName>
        <fullName evidence="3">Arsenate reductase</fullName>
    </submittedName>
</protein>
<dbReference type="PANTHER" id="PTHR30041">
    <property type="entry name" value="ARSENATE REDUCTASE"/>
    <property type="match status" value="1"/>
</dbReference>
<accession>A0A1W6NXW2</accession>
<dbReference type="OrthoDB" id="9803749at2"/>
<organism evidence="3 4">
    <name type="scientific">Ketogulonicigenium robustum</name>
    <dbReference type="NCBI Taxonomy" id="92947"/>
    <lineage>
        <taxon>Bacteria</taxon>
        <taxon>Pseudomonadati</taxon>
        <taxon>Pseudomonadota</taxon>
        <taxon>Alphaproteobacteria</taxon>
        <taxon>Rhodobacterales</taxon>
        <taxon>Roseobacteraceae</taxon>
        <taxon>Ketogulonicigenium</taxon>
    </lineage>
</organism>
<evidence type="ECO:0000313" key="3">
    <source>
        <dbReference type="EMBL" id="ARO13930.1"/>
    </source>
</evidence>
<dbReference type="InterPro" id="IPR036249">
    <property type="entry name" value="Thioredoxin-like_sf"/>
</dbReference>
<dbReference type="PROSITE" id="PS51353">
    <property type="entry name" value="ARSC"/>
    <property type="match status" value="1"/>
</dbReference>
<evidence type="ECO:0000256" key="2">
    <source>
        <dbReference type="PROSITE-ProRule" id="PRU01282"/>
    </source>
</evidence>
<sequence length="108" mass="11856">MKFIGLSTCDTARKARVALEGAGITLEVTDVRKDGLRDDDIAAIVAAHGDKAINRASTTWRGLSEAERARPAAELLRDHPTLMKRPAIFKDGQWYLGWKPDVQAAVLK</sequence>
<dbReference type="KEGG" id="kro:BVG79_00578"/>
<dbReference type="AlphaFoldDB" id="A0A1W6NXW2"/>
<dbReference type="Proteomes" id="UP000242447">
    <property type="component" value="Chromosome"/>
</dbReference>
<dbReference type="PANTHER" id="PTHR30041:SF8">
    <property type="entry name" value="PROTEIN YFFB"/>
    <property type="match status" value="1"/>
</dbReference>
<name>A0A1W6NXW2_9RHOB</name>
<dbReference type="EMBL" id="CP019937">
    <property type="protein sequence ID" value="ARO13930.1"/>
    <property type="molecule type" value="Genomic_DNA"/>
</dbReference>
<evidence type="ECO:0000256" key="1">
    <source>
        <dbReference type="ARBA" id="ARBA00007198"/>
    </source>
</evidence>
<dbReference type="Gene3D" id="3.40.30.10">
    <property type="entry name" value="Glutaredoxin"/>
    <property type="match status" value="1"/>
</dbReference>
<dbReference type="RefSeq" id="WP_085785559.1">
    <property type="nucleotide sequence ID" value="NZ_CP019937.1"/>
</dbReference>
<comment type="similarity">
    <text evidence="1 2">Belongs to the ArsC family.</text>
</comment>